<gene>
    <name evidence="4" type="ORF">BDV98DRAFT_537502</name>
    <name evidence="3" type="ORF">BDV98DRAFT_578443</name>
</gene>
<evidence type="ECO:0000313" key="4">
    <source>
        <dbReference type="EMBL" id="TFK95686.1"/>
    </source>
</evidence>
<accession>A0A5C3Q2F3</accession>
<dbReference type="Proteomes" id="UP000305067">
    <property type="component" value="Unassembled WGS sequence"/>
</dbReference>
<dbReference type="STRING" id="1884261.A0A5C3Q2F3"/>
<feature type="region of interest" description="Disordered" evidence="1">
    <location>
        <begin position="1"/>
        <end position="20"/>
    </location>
</feature>
<organism evidence="4 5">
    <name type="scientific">Pterulicium gracile</name>
    <dbReference type="NCBI Taxonomy" id="1884261"/>
    <lineage>
        <taxon>Eukaryota</taxon>
        <taxon>Fungi</taxon>
        <taxon>Dikarya</taxon>
        <taxon>Basidiomycota</taxon>
        <taxon>Agaricomycotina</taxon>
        <taxon>Agaricomycetes</taxon>
        <taxon>Agaricomycetidae</taxon>
        <taxon>Agaricales</taxon>
        <taxon>Pleurotineae</taxon>
        <taxon>Pterulaceae</taxon>
        <taxon>Pterulicium</taxon>
    </lineage>
</organism>
<dbReference type="AlphaFoldDB" id="A0A5C3Q2F3"/>
<evidence type="ECO:0000259" key="2">
    <source>
        <dbReference type="Pfam" id="PF21294"/>
    </source>
</evidence>
<name>A0A5C3Q2F3_9AGAR</name>
<sequence>MSYQDVSTKHSLRAGCSESTSQPPILRNHLVPIPVFKYGFTTCPQLFSAQSLYDFNKPQTSLSARYQPDLTQIPLSDEALLVHCIHPNLPRHPIVKPPPTSHDTPKPEYAYQAKYLKGSINPHATIPGGFGFYLSGDSEFKRRCEGDAKEVVMSYRMMLENGWMWAKGGKLPGVFGGDGEKAYRCTGGNQESRCTCFNVRLMWREDGEGELYTYLPPVPSNDKALSAVPPRSIKNTDYGYSVGRGAFSLKDAVNRWMSVAIRIRLNQPGKQDGQMELWIDGRSVISVDELVIRGNGKQDEDQVDGDRARLQGMHFQTFFGGHKEEWASPRTQHAWFADVTGVVVE</sequence>
<dbReference type="InterPro" id="IPR048958">
    <property type="entry name" value="Polysacc_lyase_14"/>
</dbReference>
<dbReference type="EMBL" id="ML178877">
    <property type="protein sequence ID" value="TFK95686.1"/>
    <property type="molecule type" value="Genomic_DNA"/>
</dbReference>
<dbReference type="Pfam" id="PF21294">
    <property type="entry name" value="Polysacc_lyase_14"/>
    <property type="match status" value="1"/>
</dbReference>
<protein>
    <recommendedName>
        <fullName evidence="2">Polysaccharide lyase 14 domain-containing protein</fullName>
    </recommendedName>
</protein>
<evidence type="ECO:0000313" key="3">
    <source>
        <dbReference type="EMBL" id="TFK95053.1"/>
    </source>
</evidence>
<reference evidence="4 5" key="1">
    <citation type="journal article" date="2019" name="Nat. Ecol. Evol.">
        <title>Megaphylogeny resolves global patterns of mushroom evolution.</title>
        <authorList>
            <person name="Varga T."/>
            <person name="Krizsan K."/>
            <person name="Foldi C."/>
            <person name="Dima B."/>
            <person name="Sanchez-Garcia M."/>
            <person name="Sanchez-Ramirez S."/>
            <person name="Szollosi G.J."/>
            <person name="Szarkandi J.G."/>
            <person name="Papp V."/>
            <person name="Albert L."/>
            <person name="Andreopoulos W."/>
            <person name="Angelini C."/>
            <person name="Antonin V."/>
            <person name="Barry K.W."/>
            <person name="Bougher N.L."/>
            <person name="Buchanan P."/>
            <person name="Buyck B."/>
            <person name="Bense V."/>
            <person name="Catcheside P."/>
            <person name="Chovatia M."/>
            <person name="Cooper J."/>
            <person name="Damon W."/>
            <person name="Desjardin D."/>
            <person name="Finy P."/>
            <person name="Geml J."/>
            <person name="Haridas S."/>
            <person name="Hughes K."/>
            <person name="Justo A."/>
            <person name="Karasinski D."/>
            <person name="Kautmanova I."/>
            <person name="Kiss B."/>
            <person name="Kocsube S."/>
            <person name="Kotiranta H."/>
            <person name="LaButti K.M."/>
            <person name="Lechner B.E."/>
            <person name="Liimatainen K."/>
            <person name="Lipzen A."/>
            <person name="Lukacs Z."/>
            <person name="Mihaltcheva S."/>
            <person name="Morgado L.N."/>
            <person name="Niskanen T."/>
            <person name="Noordeloos M.E."/>
            <person name="Ohm R.A."/>
            <person name="Ortiz-Santana B."/>
            <person name="Ovrebo C."/>
            <person name="Racz N."/>
            <person name="Riley R."/>
            <person name="Savchenko A."/>
            <person name="Shiryaev A."/>
            <person name="Soop K."/>
            <person name="Spirin V."/>
            <person name="Szebenyi C."/>
            <person name="Tomsovsky M."/>
            <person name="Tulloss R.E."/>
            <person name="Uehling J."/>
            <person name="Grigoriev I.V."/>
            <person name="Vagvolgyi C."/>
            <person name="Papp T."/>
            <person name="Martin F.M."/>
            <person name="Miettinen O."/>
            <person name="Hibbett D.S."/>
            <person name="Nagy L.G."/>
        </authorList>
    </citation>
    <scope>NUCLEOTIDE SEQUENCE [LARGE SCALE GENOMIC DNA]</scope>
    <source>
        <strain evidence="4 5">CBS 309.79</strain>
    </source>
</reference>
<dbReference type="EMBL" id="ML179015">
    <property type="protein sequence ID" value="TFK95053.1"/>
    <property type="molecule type" value="Genomic_DNA"/>
</dbReference>
<evidence type="ECO:0000313" key="5">
    <source>
        <dbReference type="Proteomes" id="UP000305067"/>
    </source>
</evidence>
<dbReference type="OrthoDB" id="3337916at2759"/>
<dbReference type="Gene3D" id="2.60.120.200">
    <property type="match status" value="1"/>
</dbReference>
<dbReference type="PANTHER" id="PTHR40124:SF1">
    <property type="entry name" value="DISAGGREGATASE RELATED REPEAT PROTEIN"/>
    <property type="match status" value="1"/>
</dbReference>
<proteinExistence type="predicted"/>
<evidence type="ECO:0000256" key="1">
    <source>
        <dbReference type="SAM" id="MobiDB-lite"/>
    </source>
</evidence>
<feature type="domain" description="Polysaccharide lyase 14" evidence="2">
    <location>
        <begin position="108"/>
        <end position="339"/>
    </location>
</feature>
<dbReference type="PANTHER" id="PTHR40124">
    <property type="match status" value="1"/>
</dbReference>
<keyword evidence="5" id="KW-1185">Reference proteome</keyword>